<dbReference type="EMBL" id="RCZH01000001">
    <property type="protein sequence ID" value="TPG45313.1"/>
    <property type="molecule type" value="Genomic_DNA"/>
</dbReference>
<evidence type="ECO:0000259" key="1">
    <source>
        <dbReference type="Pfam" id="PF12680"/>
    </source>
</evidence>
<gene>
    <name evidence="2" type="ORF">EAH81_01555</name>
</gene>
<name>A0A502F7H5_9FLAO</name>
<evidence type="ECO:0000313" key="2">
    <source>
        <dbReference type="EMBL" id="TPG45313.1"/>
    </source>
</evidence>
<comment type="caution">
    <text evidence="2">The sequence shown here is derived from an EMBL/GenBank/DDBJ whole genome shotgun (WGS) entry which is preliminary data.</text>
</comment>
<dbReference type="AlphaFoldDB" id="A0A502F7H5"/>
<reference evidence="2 3" key="1">
    <citation type="journal article" date="2019" name="Environ. Microbiol.">
        <title>Species interactions and distinct microbial communities in high Arctic permafrost affected cryosols are associated with the CH4 and CO2 gas fluxes.</title>
        <authorList>
            <person name="Altshuler I."/>
            <person name="Hamel J."/>
            <person name="Turney S."/>
            <person name="Magnuson E."/>
            <person name="Levesque R."/>
            <person name="Greer C."/>
            <person name="Whyte L.G."/>
        </authorList>
    </citation>
    <scope>NUCLEOTIDE SEQUENCE [LARGE SCALE GENOMIC DNA]</scope>
    <source>
        <strain evidence="2 3">42</strain>
    </source>
</reference>
<organism evidence="2 3">
    <name type="scientific">Flavobacterium pectinovorum</name>
    <dbReference type="NCBI Taxonomy" id="29533"/>
    <lineage>
        <taxon>Bacteria</taxon>
        <taxon>Pseudomonadati</taxon>
        <taxon>Bacteroidota</taxon>
        <taxon>Flavobacteriia</taxon>
        <taxon>Flavobacteriales</taxon>
        <taxon>Flavobacteriaceae</taxon>
        <taxon>Flavobacterium</taxon>
    </lineage>
</organism>
<dbReference type="PANTHER" id="PTHR41252">
    <property type="entry name" value="BLR2505 PROTEIN"/>
    <property type="match status" value="1"/>
</dbReference>
<dbReference type="Proteomes" id="UP000319700">
    <property type="component" value="Unassembled WGS sequence"/>
</dbReference>
<dbReference type="PANTHER" id="PTHR41252:SF1">
    <property type="entry name" value="BLR2505 PROTEIN"/>
    <property type="match status" value="1"/>
</dbReference>
<dbReference type="RefSeq" id="WP_140502993.1">
    <property type="nucleotide sequence ID" value="NZ_RCZH01000001.1"/>
</dbReference>
<dbReference type="Gene3D" id="3.10.450.50">
    <property type="match status" value="1"/>
</dbReference>
<dbReference type="InterPro" id="IPR032710">
    <property type="entry name" value="NTF2-like_dom_sf"/>
</dbReference>
<evidence type="ECO:0000313" key="3">
    <source>
        <dbReference type="Proteomes" id="UP000319700"/>
    </source>
</evidence>
<dbReference type="InterPro" id="IPR037401">
    <property type="entry name" value="SnoaL-like"/>
</dbReference>
<keyword evidence="3" id="KW-1185">Reference proteome</keyword>
<dbReference type="Pfam" id="PF12680">
    <property type="entry name" value="SnoaL_2"/>
    <property type="match status" value="1"/>
</dbReference>
<feature type="domain" description="SnoaL-like" evidence="1">
    <location>
        <begin position="16"/>
        <end position="123"/>
    </location>
</feature>
<dbReference type="SUPFAM" id="SSF54427">
    <property type="entry name" value="NTF2-like"/>
    <property type="match status" value="1"/>
</dbReference>
<proteinExistence type="predicted"/>
<dbReference type="OrthoDB" id="8722217at2"/>
<protein>
    <submittedName>
        <fullName evidence="2">Nuclear transport factor 2 family protein</fullName>
    </submittedName>
</protein>
<accession>A0A502F7H5</accession>
<sequence length="140" mass="15964">MELHQKSLETQQVLDGFFEGTAQNNPLAIAKYIDENVDFYIAESPYMPWTGKKTGKKEVIKALEQLIDAHTIGEDDFEMDHVFIDGNEAAVFGKAGRRVKATGKKFKEPFCMRFSINNGLITKFLMLEDSHQIEKAFKQD</sequence>